<comment type="caution">
    <text evidence="1">The sequence shown here is derived from an EMBL/GenBank/DDBJ whole genome shotgun (WGS) entry which is preliminary data.</text>
</comment>
<organism evidence="1 2">
    <name type="scientific">Xylaria curta</name>
    <dbReference type="NCBI Taxonomy" id="42375"/>
    <lineage>
        <taxon>Eukaryota</taxon>
        <taxon>Fungi</taxon>
        <taxon>Dikarya</taxon>
        <taxon>Ascomycota</taxon>
        <taxon>Pezizomycotina</taxon>
        <taxon>Sordariomycetes</taxon>
        <taxon>Xylariomycetidae</taxon>
        <taxon>Xylariales</taxon>
        <taxon>Xylariaceae</taxon>
        <taxon>Xylaria</taxon>
    </lineage>
</organism>
<dbReference type="EMBL" id="JAPDGR010002204">
    <property type="protein sequence ID" value="KAJ2977104.1"/>
    <property type="molecule type" value="Genomic_DNA"/>
</dbReference>
<gene>
    <name evidence="1" type="ORF">NUW58_g7913</name>
</gene>
<evidence type="ECO:0000313" key="2">
    <source>
        <dbReference type="Proteomes" id="UP001143856"/>
    </source>
</evidence>
<protein>
    <submittedName>
        <fullName evidence="1">Uncharacterized protein</fullName>
    </submittedName>
</protein>
<accession>A0ACC1NDW1</accession>
<proteinExistence type="predicted"/>
<name>A0ACC1NDW1_9PEZI</name>
<dbReference type="Proteomes" id="UP001143856">
    <property type="component" value="Unassembled WGS sequence"/>
</dbReference>
<sequence length="1005" mass="109829">MIPSIYASRAQNRPVPIVQQRDVDDISLCRCFPGDPCWPTEVEWIELNKTLHGKLIATIPIASVCHDSPFLPYNSEACASLRSVWNSCDTHLVTSSSPMAPFFANMSCDPFTPREAQCIIGAYVRYAVNASSADDYKLALSFARRHNLRLVIRNTGHDYFGKSTGPGALAIWTNHLKGITISNYRSVSYTGKAIRVNAGVSNLEAQTAAHAKGLVITTGDSSSVGLAGGYAQGGGHGPLASTLGLAADQILEWEVITAKGDHLKATPSLNSDLYWALSGGGGGTYGVVVSMTMKAYPEMKVAIANITFKSDGVLDDTFYSAISSFLPLLSSLSDRGAVGIWLLSNGVFIVQQLSAPGMDRHQLQTLLQPGLDLLARVGILYEVHIESFPSYFDGYHRLSAEPNITEYSIGGRLIPRSLLSSDNSAAPLVDALRFIVKNGGVVSGVTLNVTKLPSSPNSVNPKWRTTACSIVIGVPYDPFHFEVNIYNQRKITNVFMPKLAELTPHGAAYLNEGDFRQPNFQDVFFGVNYNRLLSIKRKYDPDGNLHLVSNGRHTTTLIFSANDLLNHAPLRVDQFAGPRAIVPGTRTLLHSAAHLANVQSSLWLPNYLTGFNTSGRGIVLQFFSVESVEFDIPPPFASKTEDVIILGSTAFFESYSDPQRPRESTCELKFLRCDVNHVRFQFVQTTSLDNGLSMDDISLLSPEEQAMLLEGPALPPPAGVSSNFDNPPNRNALSNGIISLILALATLGLIVRTYSRLVCVKQVRVEDYLALGSYATIVTLAVLLYRLIGSIGFFVHQWDVRLRDLNIASSSVNLAVDFFILALPQGVIWKLQMSRKGRFGLSLVFTIGLLAVAVASYRLAAAVTFYQSPDALYQAPGLAFAALAEPTCVFLVFCLPAAPVAFRNVRNRLYLASLTGRSKPKSSAELAPEIASDPPYRKIRDDDTIHLTEITAIGTRNDGPHVDDSGILRTTQFNSREDPVPSNSAYIEDSYLNQHPWDDRRRIEE</sequence>
<keyword evidence="2" id="KW-1185">Reference proteome</keyword>
<evidence type="ECO:0000313" key="1">
    <source>
        <dbReference type="EMBL" id="KAJ2977104.1"/>
    </source>
</evidence>
<reference evidence="1" key="1">
    <citation type="submission" date="2022-10" db="EMBL/GenBank/DDBJ databases">
        <title>Genome Sequence of Xylaria curta.</title>
        <authorList>
            <person name="Buettner E."/>
        </authorList>
    </citation>
    <scope>NUCLEOTIDE SEQUENCE</scope>
    <source>
        <strain evidence="1">Babe10</strain>
    </source>
</reference>